<comment type="pathway">
    <text evidence="4">Lipid metabolism; fatty acid biosynthesis.</text>
</comment>
<dbReference type="InterPro" id="IPR000089">
    <property type="entry name" value="Biotin_lipoyl"/>
</dbReference>
<comment type="function">
    <text evidence="1 4">This protein is a component of the acetyl coenzyme A carboxylase complex; first, biotin carboxylase catalyzes the carboxylation of the carrier protein and then the transcarboxylase transfers the carboxyl group to form malonyl-CoA.</text>
</comment>
<dbReference type="CDD" id="cd06850">
    <property type="entry name" value="biotinyl_domain"/>
    <property type="match status" value="1"/>
</dbReference>
<reference evidence="6 7" key="1">
    <citation type="journal article" date="2018" name="Int. J. Syst. Evol. Microbiol.">
        <title>Uliginosibacterium sediminicola sp. nov., isolated from freshwater sediment.</title>
        <authorList>
            <person name="Hwang W.M."/>
            <person name="Kim S.M."/>
            <person name="Kang K."/>
            <person name="Ahn T.Y."/>
        </authorList>
    </citation>
    <scope>NUCLEOTIDE SEQUENCE [LARGE SCALE GENOMIC DNA]</scope>
    <source>
        <strain evidence="6 7">M1-21</strain>
    </source>
</reference>
<dbReference type="Proteomes" id="UP001410394">
    <property type="component" value="Unassembled WGS sequence"/>
</dbReference>
<dbReference type="EMBL" id="JBDIVE010000001">
    <property type="protein sequence ID" value="MEN3067491.1"/>
    <property type="molecule type" value="Genomic_DNA"/>
</dbReference>
<evidence type="ECO:0000256" key="1">
    <source>
        <dbReference type="ARBA" id="ARBA00003761"/>
    </source>
</evidence>
<keyword evidence="4" id="KW-0276">Fatty acid metabolism</keyword>
<dbReference type="Pfam" id="PF00364">
    <property type="entry name" value="Biotin_lipoyl"/>
    <property type="match status" value="1"/>
</dbReference>
<keyword evidence="7" id="KW-1185">Reference proteome</keyword>
<keyword evidence="3 4" id="KW-0092">Biotin</keyword>
<accession>A0ABU9YUT3</accession>
<protein>
    <recommendedName>
        <fullName evidence="2 4">Biotin carboxyl carrier protein of acetyl-CoA carboxylase</fullName>
    </recommendedName>
</protein>
<comment type="caution">
    <text evidence="6">The sequence shown here is derived from an EMBL/GenBank/DDBJ whole genome shotgun (WGS) entry which is preliminary data.</text>
</comment>
<dbReference type="InterPro" id="IPR011053">
    <property type="entry name" value="Single_hybrid_motif"/>
</dbReference>
<dbReference type="PROSITE" id="PS50968">
    <property type="entry name" value="BIOTINYL_LIPOYL"/>
    <property type="match status" value="1"/>
</dbReference>
<dbReference type="PANTHER" id="PTHR45266">
    <property type="entry name" value="OXALOACETATE DECARBOXYLASE ALPHA CHAIN"/>
    <property type="match status" value="1"/>
</dbReference>
<evidence type="ECO:0000256" key="4">
    <source>
        <dbReference type="RuleBase" id="RU364072"/>
    </source>
</evidence>
<dbReference type="PANTHER" id="PTHR45266:SF3">
    <property type="entry name" value="OXALOACETATE DECARBOXYLASE ALPHA CHAIN"/>
    <property type="match status" value="1"/>
</dbReference>
<evidence type="ECO:0000259" key="5">
    <source>
        <dbReference type="PROSITE" id="PS50968"/>
    </source>
</evidence>
<evidence type="ECO:0000313" key="6">
    <source>
        <dbReference type="EMBL" id="MEN3067491.1"/>
    </source>
</evidence>
<keyword evidence="4" id="KW-0443">Lipid metabolism</keyword>
<dbReference type="InterPro" id="IPR050709">
    <property type="entry name" value="Biotin_Carboxyl_Carrier/Decarb"/>
</dbReference>
<dbReference type="InterPro" id="IPR001249">
    <property type="entry name" value="AcCoA_biotinCC"/>
</dbReference>
<dbReference type="RefSeq" id="WP_345918256.1">
    <property type="nucleotide sequence ID" value="NZ_JBDIVE010000001.1"/>
</dbReference>
<name>A0ABU9YUT3_9RHOO</name>
<evidence type="ECO:0000256" key="2">
    <source>
        <dbReference type="ARBA" id="ARBA00017562"/>
    </source>
</evidence>
<feature type="domain" description="Lipoyl-binding" evidence="5">
    <location>
        <begin position="75"/>
        <end position="151"/>
    </location>
</feature>
<proteinExistence type="predicted"/>
<gene>
    <name evidence="6" type="ORF">ABDB84_03305</name>
</gene>
<keyword evidence="4" id="KW-0444">Lipid biosynthesis</keyword>
<organism evidence="6 7">
    <name type="scientific">Uliginosibacterium sediminicola</name>
    <dbReference type="NCBI Taxonomy" id="2024550"/>
    <lineage>
        <taxon>Bacteria</taxon>
        <taxon>Pseudomonadati</taxon>
        <taxon>Pseudomonadota</taxon>
        <taxon>Betaproteobacteria</taxon>
        <taxon>Rhodocyclales</taxon>
        <taxon>Zoogloeaceae</taxon>
        <taxon>Uliginosibacterium</taxon>
    </lineage>
</organism>
<dbReference type="SUPFAM" id="SSF51230">
    <property type="entry name" value="Single hybrid motif"/>
    <property type="match status" value="1"/>
</dbReference>
<evidence type="ECO:0000313" key="7">
    <source>
        <dbReference type="Proteomes" id="UP001410394"/>
    </source>
</evidence>
<keyword evidence="4" id="KW-0275">Fatty acid biosynthesis</keyword>
<dbReference type="PRINTS" id="PR01071">
    <property type="entry name" value="ACOABIOTINCC"/>
</dbReference>
<sequence length="157" mass="16422">MDHAYIRTLIEALEASTLTELEFSQNGSTLRLAKSLTKSTTQSLAASQPQDSAPAASVPNAPHAIAAAPSAAPATQTLKASMYGVVHLQASPGAPAYVTAGQRIQAGQTLCVIEAMKIFNEVQADEDLLIEAILVQSGEEVEAGQALFRFQRSGADV</sequence>
<dbReference type="Gene3D" id="2.40.50.100">
    <property type="match status" value="1"/>
</dbReference>
<evidence type="ECO:0000256" key="3">
    <source>
        <dbReference type="ARBA" id="ARBA00023267"/>
    </source>
</evidence>